<dbReference type="PROSITE" id="PS51123">
    <property type="entry name" value="OMPA_2"/>
    <property type="match status" value="1"/>
</dbReference>
<feature type="region of interest" description="Disordered" evidence="5">
    <location>
        <begin position="857"/>
        <end position="878"/>
    </location>
</feature>
<evidence type="ECO:0000259" key="7">
    <source>
        <dbReference type="PROSITE" id="PS51123"/>
    </source>
</evidence>
<dbReference type="InterPro" id="IPR006665">
    <property type="entry name" value="OmpA-like"/>
</dbReference>
<accession>A0ABX2D0T3</accession>
<dbReference type="Proteomes" id="UP000702425">
    <property type="component" value="Unassembled WGS sequence"/>
</dbReference>
<feature type="region of interest" description="Disordered" evidence="5">
    <location>
        <begin position="1"/>
        <end position="29"/>
    </location>
</feature>
<evidence type="ECO:0000256" key="2">
    <source>
        <dbReference type="ARBA" id="ARBA00023136"/>
    </source>
</evidence>
<name>A0ABX2D0T3_9CYAN</name>
<dbReference type="PANTHER" id="PTHR30329">
    <property type="entry name" value="STATOR ELEMENT OF FLAGELLAR MOTOR COMPLEX"/>
    <property type="match status" value="1"/>
</dbReference>
<feature type="region of interest" description="Disordered" evidence="5">
    <location>
        <begin position="174"/>
        <end position="193"/>
    </location>
</feature>
<proteinExistence type="predicted"/>
<protein>
    <submittedName>
        <fullName evidence="8">Outer membrane porin F</fullName>
    </submittedName>
</protein>
<organism evidence="8 9">
    <name type="scientific">Microcoleus asticus IPMA8</name>
    <dbReference type="NCBI Taxonomy" id="2563858"/>
    <lineage>
        <taxon>Bacteria</taxon>
        <taxon>Bacillati</taxon>
        <taxon>Cyanobacteriota</taxon>
        <taxon>Cyanophyceae</taxon>
        <taxon>Oscillatoriophycideae</taxon>
        <taxon>Oscillatoriales</taxon>
        <taxon>Microcoleaceae</taxon>
        <taxon>Microcoleus</taxon>
        <taxon>Microcoleus asticus</taxon>
    </lineage>
</organism>
<dbReference type="Gene3D" id="3.30.1330.60">
    <property type="entry name" value="OmpA-like domain"/>
    <property type="match status" value="1"/>
</dbReference>
<comment type="subcellular location">
    <subcellularLocation>
        <location evidence="1">Cell outer membrane</location>
    </subcellularLocation>
</comment>
<gene>
    <name evidence="8" type="primary">oprF_2</name>
    <name evidence="8" type="ORF">E5S67_04028</name>
</gene>
<evidence type="ECO:0000256" key="5">
    <source>
        <dbReference type="SAM" id="MobiDB-lite"/>
    </source>
</evidence>
<dbReference type="InterPro" id="IPR050330">
    <property type="entry name" value="Bact_OuterMem_StrucFunc"/>
</dbReference>
<feature type="region of interest" description="Disordered" evidence="5">
    <location>
        <begin position="49"/>
        <end position="103"/>
    </location>
</feature>
<evidence type="ECO:0000259" key="6">
    <source>
        <dbReference type="PROSITE" id="PS50914"/>
    </source>
</evidence>
<keyword evidence="3" id="KW-0998">Cell outer membrane</keyword>
<feature type="domain" description="OmpA-like" evidence="7">
    <location>
        <begin position="780"/>
        <end position="895"/>
    </location>
</feature>
<reference evidence="8 9" key="1">
    <citation type="journal article" date="2020" name="Sci. Rep.">
        <title>A novel cyanobacterial geosmin producer, revising GeoA distribution and dispersion patterns in Bacteria.</title>
        <authorList>
            <person name="Churro C."/>
            <person name="Semedo-Aguiar A.P."/>
            <person name="Silva A.D."/>
            <person name="Pereira-Leal J.B."/>
            <person name="Leite R.B."/>
        </authorList>
    </citation>
    <scope>NUCLEOTIDE SEQUENCE [LARGE SCALE GENOMIC DNA]</scope>
    <source>
        <strain evidence="8 9">IPMA8</strain>
    </source>
</reference>
<dbReference type="InterPro" id="IPR006664">
    <property type="entry name" value="OMP_bac"/>
</dbReference>
<sequence length="899" mass="97977">MALPKENPADEDELEGFVSKPDESAADAATQLEPLLNLLVDLKIIAGSNQQNAEPEGDSSSENDRAGALGGLMDLLGISSEKQEEVAASLPETGDRKPESGDSLAVADEFKSLLFATQKLNTSELEKNYSSAKTIDVSAIVQPDLEEKSEPLQELSNLTMKDSLQEVQAQKSHGFDRHLQDVSPPETESKFSVIPHNPIVSPVSNPPETGYLDAAMASALEIPNLLEQPTEILGQIKQDLNQADSAMETLQTLIFGSKISDIEQVKNLLAENDLPGVRHLMATIDDKLGKLEHQIYEPQELIELMLPWIAEILSRKIADSREEVVKAIGPIIDEVIKAKTQENKSAMSAAIAELLPDALAQQIVNSPADIARAIAPEIGLAIKEQIRLDQESIAQALAPEMGKAITAQIKLERDSMVDALYPVIGSTIARYMAEAIKTINEKVSNAISVEGFQRKIRSKVQRVSEAELILQESVPFTVQAAFLIHKASGLIISEVQNSESYQLESEMVAGMLTAIRSFVNECIVEPGEASELNQIEYGDSKIMLEVAGYCYLAVVIKGEPPHLFIKKLRQTVSDLILNYAQEIHEFNGDPGTIPESLHPFLKNLFDPLHKEKSTKPPIALAAISLTALSLILVPWGIYQYHRSIDRRLEANAALALASTPELAVYRLNADVEGNTLKLTGQLPNAQLRAKAAKIAASTAPNLKLENKIVAVDVPPDPVLAAAEVQRITAVLNRLSGVSISSRYGDRKVTVDGTVMDLADTQKIAQSLKQIPGVQSVISTVKLDPLKITTRIYFEPGTTKLDSTYGEIIASVKNFMAQYPQKHIKIIGHSDRTGELATNQQLSLKRAEAVRDALVRQGADPKRLQTVGNPNPPADVEPNQPRLLSRCVLFEPITKTVNSK</sequence>
<dbReference type="EMBL" id="SRRZ01000079">
    <property type="protein sequence ID" value="NQE36265.1"/>
    <property type="molecule type" value="Genomic_DNA"/>
</dbReference>
<dbReference type="PRINTS" id="PR01021">
    <property type="entry name" value="OMPADOMAIN"/>
</dbReference>
<evidence type="ECO:0000313" key="9">
    <source>
        <dbReference type="Proteomes" id="UP000702425"/>
    </source>
</evidence>
<evidence type="ECO:0000256" key="4">
    <source>
        <dbReference type="PROSITE-ProRule" id="PRU00473"/>
    </source>
</evidence>
<feature type="domain" description="BON" evidence="6">
    <location>
        <begin position="644"/>
        <end position="712"/>
    </location>
</feature>
<dbReference type="PANTHER" id="PTHR30329:SF21">
    <property type="entry name" value="LIPOPROTEIN YIAD-RELATED"/>
    <property type="match status" value="1"/>
</dbReference>
<dbReference type="Pfam" id="PF00691">
    <property type="entry name" value="OmpA"/>
    <property type="match status" value="1"/>
</dbReference>
<dbReference type="InterPro" id="IPR007055">
    <property type="entry name" value="BON_dom"/>
</dbReference>
<keyword evidence="2 4" id="KW-0472">Membrane</keyword>
<evidence type="ECO:0000313" key="8">
    <source>
        <dbReference type="EMBL" id="NQE36265.1"/>
    </source>
</evidence>
<dbReference type="InterPro" id="IPR036737">
    <property type="entry name" value="OmpA-like_sf"/>
</dbReference>
<dbReference type="Pfam" id="PF04972">
    <property type="entry name" value="BON"/>
    <property type="match status" value="1"/>
</dbReference>
<dbReference type="SUPFAM" id="SSF103088">
    <property type="entry name" value="OmpA-like"/>
    <property type="match status" value="1"/>
</dbReference>
<dbReference type="Gene3D" id="3.40.1520.20">
    <property type="match status" value="1"/>
</dbReference>
<evidence type="ECO:0000256" key="3">
    <source>
        <dbReference type="ARBA" id="ARBA00023237"/>
    </source>
</evidence>
<keyword evidence="9" id="KW-1185">Reference proteome</keyword>
<evidence type="ECO:0000256" key="1">
    <source>
        <dbReference type="ARBA" id="ARBA00004442"/>
    </source>
</evidence>
<dbReference type="RefSeq" id="WP_172190188.1">
    <property type="nucleotide sequence ID" value="NZ_CAWPPK010000295.1"/>
</dbReference>
<feature type="domain" description="BON" evidence="6">
    <location>
        <begin position="716"/>
        <end position="784"/>
    </location>
</feature>
<dbReference type="PROSITE" id="PS50914">
    <property type="entry name" value="BON"/>
    <property type="match status" value="2"/>
</dbReference>
<dbReference type="CDD" id="cd07185">
    <property type="entry name" value="OmpA_C-like"/>
    <property type="match status" value="1"/>
</dbReference>
<comment type="caution">
    <text evidence="8">The sequence shown here is derived from an EMBL/GenBank/DDBJ whole genome shotgun (WGS) entry which is preliminary data.</text>
</comment>